<keyword evidence="1" id="KW-0175">Coiled coil</keyword>
<dbReference type="EMBL" id="DRLF01000421">
    <property type="protein sequence ID" value="HEC07612.1"/>
    <property type="molecule type" value="Genomic_DNA"/>
</dbReference>
<dbReference type="Proteomes" id="UP000886339">
    <property type="component" value="Unassembled WGS sequence"/>
</dbReference>
<proteinExistence type="predicted"/>
<evidence type="ECO:0000313" key="4">
    <source>
        <dbReference type="EMBL" id="HEC07612.1"/>
    </source>
</evidence>
<name>A0A831RWY8_9GAMM</name>
<gene>
    <name evidence="4" type="ORF">ENJ12_12210</name>
</gene>
<organism evidence="4">
    <name type="scientific">Thiolapillus brandeum</name>
    <dbReference type="NCBI Taxonomy" id="1076588"/>
    <lineage>
        <taxon>Bacteria</taxon>
        <taxon>Pseudomonadati</taxon>
        <taxon>Pseudomonadota</taxon>
        <taxon>Gammaproteobacteria</taxon>
        <taxon>Chromatiales</taxon>
        <taxon>Sedimenticolaceae</taxon>
        <taxon>Thiolapillus</taxon>
    </lineage>
</organism>
<feature type="transmembrane region" description="Helical" evidence="3">
    <location>
        <begin position="6"/>
        <end position="29"/>
    </location>
</feature>
<evidence type="ECO:0008006" key="5">
    <source>
        <dbReference type="Google" id="ProtNLM"/>
    </source>
</evidence>
<evidence type="ECO:0000256" key="3">
    <source>
        <dbReference type="SAM" id="Phobius"/>
    </source>
</evidence>
<keyword evidence="3" id="KW-0472">Membrane</keyword>
<protein>
    <recommendedName>
        <fullName evidence="5">DNA recombination protein RmuC</fullName>
    </recommendedName>
</protein>
<evidence type="ECO:0000256" key="1">
    <source>
        <dbReference type="SAM" id="Coils"/>
    </source>
</evidence>
<accession>A0A831RWY8</accession>
<feature type="compositionally biased region" description="Acidic residues" evidence="2">
    <location>
        <begin position="302"/>
        <end position="311"/>
    </location>
</feature>
<feature type="region of interest" description="Disordered" evidence="2">
    <location>
        <begin position="90"/>
        <end position="109"/>
    </location>
</feature>
<reference evidence="4" key="1">
    <citation type="journal article" date="2020" name="mSystems">
        <title>Genome- and Community-Level Interaction Insights into Carbon Utilization and Element Cycling Functions of Hydrothermarchaeota in Hydrothermal Sediment.</title>
        <authorList>
            <person name="Zhou Z."/>
            <person name="Liu Y."/>
            <person name="Xu W."/>
            <person name="Pan J."/>
            <person name="Luo Z.H."/>
            <person name="Li M."/>
        </authorList>
    </citation>
    <scope>NUCLEOTIDE SEQUENCE [LARGE SCALE GENOMIC DNA]</scope>
    <source>
        <strain evidence="4">HyVt-458</strain>
    </source>
</reference>
<keyword evidence="3" id="KW-0812">Transmembrane</keyword>
<comment type="caution">
    <text evidence="4">The sequence shown here is derived from an EMBL/GenBank/DDBJ whole genome shotgun (WGS) entry which is preliminary data.</text>
</comment>
<dbReference type="AlphaFoldDB" id="A0A831RWY8"/>
<feature type="coiled-coil region" evidence="1">
    <location>
        <begin position="127"/>
        <end position="237"/>
    </location>
</feature>
<keyword evidence="3" id="KW-1133">Transmembrane helix</keyword>
<dbReference type="SUPFAM" id="SSF58113">
    <property type="entry name" value="Apolipoprotein A-I"/>
    <property type="match status" value="1"/>
</dbReference>
<sequence length="324" mass="36376">MDLTPLLTAPVLIMAAAIVAVSVWIGYALGKSNENKRKEIALNAARQEAGQAITKLQHSFEEKMEVLQKAHASDLQKEKDSHATQVERLHKAHQSVVDSLKSSHADETENLRSEHVALIGKLETSSAENMNRLKEESEQRIGELKKEMADALSNLRQDHEQTITALRQQTEQTLSQVKEENERRIQELKDRHTAEVTRLNAQISEQRQEREKLHSKTGELETTIIELQNEIREARLNNMFSVSKSGEKLIRVVRSVQELANELDETSRTVTDGEYSFFEQIKDQRDRDVVLSLTGGNTGEAVMEESDDTEGESGASATEKAPGV</sequence>
<evidence type="ECO:0000256" key="2">
    <source>
        <dbReference type="SAM" id="MobiDB-lite"/>
    </source>
</evidence>
<feature type="region of interest" description="Disordered" evidence="2">
    <location>
        <begin position="294"/>
        <end position="324"/>
    </location>
</feature>
<dbReference type="Gene3D" id="1.20.5.1230">
    <property type="entry name" value="Apolipoprotein A-I"/>
    <property type="match status" value="1"/>
</dbReference>